<dbReference type="InterPro" id="IPR051288">
    <property type="entry name" value="Serum_paraoxonase/arylesterase"/>
</dbReference>
<dbReference type="PANTHER" id="PTHR11799:SF12">
    <property type="entry name" value="PARAOXONASE-RELATED"/>
    <property type="match status" value="1"/>
</dbReference>
<dbReference type="InterPro" id="IPR002640">
    <property type="entry name" value="Arylesterase"/>
</dbReference>
<organism evidence="6 7">
    <name type="scientific">Marinibaculum pumilum</name>
    <dbReference type="NCBI Taxonomy" id="1766165"/>
    <lineage>
        <taxon>Bacteria</taxon>
        <taxon>Pseudomonadati</taxon>
        <taxon>Pseudomonadota</taxon>
        <taxon>Alphaproteobacteria</taxon>
        <taxon>Rhodospirillales</taxon>
        <taxon>Rhodospirillaceae</taxon>
        <taxon>Marinibaculum</taxon>
    </lineage>
</organism>
<gene>
    <name evidence="6" type="ORF">ACFOGJ_23780</name>
</gene>
<dbReference type="EMBL" id="JBHRTR010000037">
    <property type="protein sequence ID" value="MFC3230292.1"/>
    <property type="molecule type" value="Genomic_DNA"/>
</dbReference>
<reference evidence="7" key="1">
    <citation type="journal article" date="2019" name="Int. J. Syst. Evol. Microbiol.">
        <title>The Global Catalogue of Microorganisms (GCM) 10K type strain sequencing project: providing services to taxonomists for standard genome sequencing and annotation.</title>
        <authorList>
            <consortium name="The Broad Institute Genomics Platform"/>
            <consortium name="The Broad Institute Genome Sequencing Center for Infectious Disease"/>
            <person name="Wu L."/>
            <person name="Ma J."/>
        </authorList>
    </citation>
    <scope>NUCLEOTIDE SEQUENCE [LARGE SCALE GENOMIC DNA]</scope>
    <source>
        <strain evidence="7">KCTC 42964</strain>
    </source>
</reference>
<evidence type="ECO:0000256" key="2">
    <source>
        <dbReference type="ARBA" id="ARBA00022801"/>
    </source>
</evidence>
<sequence>MKLLNTIVKIGIPLLVLVGAIWSVYVLWSAGGFDDEIVSRIDGQCRQVAGVTGPEDIVIDAAGGTAYLSGRDLRAATAAREGKGQVMPGAIYAYDLTAGEGAAPVNLTPDAGAAFQPHGLSLLRQDGVTWLFAVNHPGTGHEVIRYRLAEAEGGGPRLVESGRFESPLLISPNDLHAVDTERFYVTNDRGSGARFMHAVESFLHLPRSTVVYRDPDGWQVVADGIVFANGINATADNGRVLVGSVVEKLVYLFDRDPGSGALTEAGRLEMPMGVDNIDRDPQGRFWIAGHPKLFTFVAHAGDPAALSPGMVVRTTLAGDGGQTVEVLREDGKLLSAMSVAAPYADRLLLGGVFADHFLDCRMSPAAMGR</sequence>
<keyword evidence="4" id="KW-0325">Glycoprotein</keyword>
<evidence type="ECO:0000256" key="5">
    <source>
        <dbReference type="SAM" id="Phobius"/>
    </source>
</evidence>
<comment type="similarity">
    <text evidence="1">Belongs to the paraoxonase family.</text>
</comment>
<dbReference type="PANTHER" id="PTHR11799">
    <property type="entry name" value="PARAOXONASE"/>
    <property type="match status" value="1"/>
</dbReference>
<dbReference type="Pfam" id="PF01731">
    <property type="entry name" value="Arylesterase"/>
    <property type="match status" value="1"/>
</dbReference>
<name>A0ABV7L6N0_9PROT</name>
<keyword evidence="2" id="KW-0378">Hydrolase</keyword>
<keyword evidence="5" id="KW-0472">Membrane</keyword>
<keyword evidence="7" id="KW-1185">Reference proteome</keyword>
<dbReference type="RefSeq" id="WP_379905328.1">
    <property type="nucleotide sequence ID" value="NZ_JBHRTR010000037.1"/>
</dbReference>
<evidence type="ECO:0000256" key="1">
    <source>
        <dbReference type="ARBA" id="ARBA00008595"/>
    </source>
</evidence>
<feature type="transmembrane region" description="Helical" evidence="5">
    <location>
        <begin position="7"/>
        <end position="28"/>
    </location>
</feature>
<protein>
    <recommendedName>
        <fullName evidence="8">SMP-30/Gluconolactonase/LRE-like region domain-containing protein</fullName>
    </recommendedName>
</protein>
<evidence type="ECO:0000256" key="4">
    <source>
        <dbReference type="ARBA" id="ARBA00023180"/>
    </source>
</evidence>
<dbReference type="InterPro" id="IPR011042">
    <property type="entry name" value="6-blade_b-propeller_TolB-like"/>
</dbReference>
<evidence type="ECO:0000256" key="3">
    <source>
        <dbReference type="ARBA" id="ARBA00023157"/>
    </source>
</evidence>
<keyword evidence="3" id="KW-1015">Disulfide bond</keyword>
<proteinExistence type="inferred from homology"/>
<evidence type="ECO:0008006" key="8">
    <source>
        <dbReference type="Google" id="ProtNLM"/>
    </source>
</evidence>
<comment type="caution">
    <text evidence="6">The sequence shown here is derived from an EMBL/GenBank/DDBJ whole genome shotgun (WGS) entry which is preliminary data.</text>
</comment>
<keyword evidence="5" id="KW-0812">Transmembrane</keyword>
<evidence type="ECO:0000313" key="7">
    <source>
        <dbReference type="Proteomes" id="UP001595528"/>
    </source>
</evidence>
<keyword evidence="5" id="KW-1133">Transmembrane helix</keyword>
<accession>A0ABV7L6N0</accession>
<dbReference type="Proteomes" id="UP001595528">
    <property type="component" value="Unassembled WGS sequence"/>
</dbReference>
<dbReference type="Gene3D" id="2.120.10.30">
    <property type="entry name" value="TolB, C-terminal domain"/>
    <property type="match status" value="1"/>
</dbReference>
<dbReference type="SUPFAM" id="SSF63829">
    <property type="entry name" value="Calcium-dependent phosphotriesterase"/>
    <property type="match status" value="1"/>
</dbReference>
<evidence type="ECO:0000313" key="6">
    <source>
        <dbReference type="EMBL" id="MFC3230292.1"/>
    </source>
</evidence>